<dbReference type="PANTHER" id="PTHR34512:SF30">
    <property type="entry name" value="OUTER MEMBRANE PROTEIN ASSEMBLY FACTOR BAMB"/>
    <property type="match status" value="1"/>
</dbReference>
<dbReference type="SUPFAM" id="SSF50998">
    <property type="entry name" value="Quinoprotein alcohol dehydrogenase-like"/>
    <property type="match status" value="1"/>
</dbReference>
<dbReference type="AlphaFoldDB" id="A0A511HFJ7"/>
<evidence type="ECO:0000313" key="3">
    <source>
        <dbReference type="EMBL" id="SDE76885.1"/>
    </source>
</evidence>
<gene>
    <name evidence="2" type="ORF">MVI01_31930</name>
    <name evidence="3" type="ORF">SAMN04488504_111131</name>
</gene>
<dbReference type="PANTHER" id="PTHR34512">
    <property type="entry name" value="CELL SURFACE PROTEIN"/>
    <property type="match status" value="1"/>
</dbReference>
<dbReference type="PROSITE" id="PS51257">
    <property type="entry name" value="PROKAR_LIPOPROTEIN"/>
    <property type="match status" value="1"/>
</dbReference>
<sequence length="387" mass="40947">MTMRLVSWKRWLGGAVAAGLLGGCSGVQYYGNPELPRPPSNTPLEYFSVNWWAALAPPQTLEYGPRETATPAYDAVSRTTVALTRDGFARGVGPDGQVKWKYKAGSRFNAGARVVDGVAYVPGGDGVLYALDAASGEEKWKYVAGEALATVPVVSNGLVLVASESDTLFAVKIADGQWAWQYRRDPPTGFTVRGASRPLVREGVAYIGFSDGFVVALSVDDGGVTWERSLSGAGSEFLDVDSSPVMDASGQLYVASYKSGIFALEAESGDLVWNTAVAGMTSLLVSGQVLFAAGDGRVDAYLAETGRLLWSHPLGERAAFAPVFAQGMLLVPTSSSLLFLEPNTGRSRVSWNPGSGITAPPFAAGRQLFVLSNNGYLYSLNMNGIDG</sequence>
<evidence type="ECO:0000313" key="2">
    <source>
        <dbReference type="EMBL" id="GEL71409.1"/>
    </source>
</evidence>
<dbReference type="Proteomes" id="UP000198717">
    <property type="component" value="Unassembled WGS sequence"/>
</dbReference>
<reference evidence="2 5" key="2">
    <citation type="submission" date="2019-07" db="EMBL/GenBank/DDBJ databases">
        <title>Whole genome shotgun sequence of Myxococcus virescens NBRC 100334.</title>
        <authorList>
            <person name="Hosoyama A."/>
            <person name="Uohara A."/>
            <person name="Ohji S."/>
            <person name="Ichikawa N."/>
        </authorList>
    </citation>
    <scope>NUCLEOTIDE SEQUENCE [LARGE SCALE GENOMIC DNA]</scope>
    <source>
        <strain evidence="2 5">NBRC 100334</strain>
    </source>
</reference>
<evidence type="ECO:0000313" key="4">
    <source>
        <dbReference type="Proteomes" id="UP000198717"/>
    </source>
</evidence>
<dbReference type="Pfam" id="PF13360">
    <property type="entry name" value="PQQ_2"/>
    <property type="match status" value="2"/>
</dbReference>
<dbReference type="EMBL" id="FNAJ01000011">
    <property type="protein sequence ID" value="SDE76885.1"/>
    <property type="molecule type" value="Genomic_DNA"/>
</dbReference>
<keyword evidence="4" id="KW-1185">Reference proteome</keyword>
<feature type="domain" description="Pyrrolo-quinoline quinone repeat" evidence="1">
    <location>
        <begin position="92"/>
        <end position="292"/>
    </location>
</feature>
<dbReference type="Proteomes" id="UP000321224">
    <property type="component" value="Unassembled WGS sequence"/>
</dbReference>
<dbReference type="InterPro" id="IPR011047">
    <property type="entry name" value="Quinoprotein_ADH-like_sf"/>
</dbReference>
<dbReference type="RefSeq" id="WP_090492614.1">
    <property type="nucleotide sequence ID" value="NZ_BJVY01000016.1"/>
</dbReference>
<dbReference type="InterPro" id="IPR018391">
    <property type="entry name" value="PQQ_b-propeller_rpt"/>
</dbReference>
<organism evidence="2 5">
    <name type="scientific">Myxococcus virescens</name>
    <dbReference type="NCBI Taxonomy" id="83456"/>
    <lineage>
        <taxon>Bacteria</taxon>
        <taxon>Pseudomonadati</taxon>
        <taxon>Myxococcota</taxon>
        <taxon>Myxococcia</taxon>
        <taxon>Myxococcales</taxon>
        <taxon>Cystobacterineae</taxon>
        <taxon>Myxococcaceae</taxon>
        <taxon>Myxococcus</taxon>
    </lineage>
</organism>
<proteinExistence type="predicted"/>
<dbReference type="Gene3D" id="2.130.10.10">
    <property type="entry name" value="YVTN repeat-like/Quinoprotein amine dehydrogenase"/>
    <property type="match status" value="1"/>
</dbReference>
<dbReference type="EMBL" id="BJVY01000016">
    <property type="protein sequence ID" value="GEL71409.1"/>
    <property type="molecule type" value="Genomic_DNA"/>
</dbReference>
<dbReference type="InterPro" id="IPR002372">
    <property type="entry name" value="PQQ_rpt_dom"/>
</dbReference>
<evidence type="ECO:0000313" key="5">
    <source>
        <dbReference type="Proteomes" id="UP000321224"/>
    </source>
</evidence>
<feature type="domain" description="Pyrrolo-quinoline quinone repeat" evidence="1">
    <location>
        <begin position="295"/>
        <end position="381"/>
    </location>
</feature>
<accession>A0A511HFJ7</accession>
<dbReference type="InterPro" id="IPR015943">
    <property type="entry name" value="WD40/YVTN_repeat-like_dom_sf"/>
</dbReference>
<evidence type="ECO:0000259" key="1">
    <source>
        <dbReference type="Pfam" id="PF13360"/>
    </source>
</evidence>
<dbReference type="SMART" id="SM00564">
    <property type="entry name" value="PQQ"/>
    <property type="match status" value="5"/>
</dbReference>
<reference evidence="3 4" key="1">
    <citation type="submission" date="2016-10" db="EMBL/GenBank/DDBJ databases">
        <authorList>
            <person name="Varghese N."/>
            <person name="Submissions S."/>
        </authorList>
    </citation>
    <scope>NUCLEOTIDE SEQUENCE [LARGE SCALE GENOMIC DNA]</scope>
    <source>
        <strain evidence="3 4">DSM 2260</strain>
    </source>
</reference>
<protein>
    <submittedName>
        <fullName evidence="3">Outer membrane protein assembly factor BamB, contains PQQ-like beta-propeller repeat</fullName>
    </submittedName>
</protein>
<comment type="caution">
    <text evidence="2">The sequence shown here is derived from an EMBL/GenBank/DDBJ whole genome shotgun (WGS) entry which is preliminary data.</text>
</comment>
<name>A0A511HFJ7_9BACT</name>